<dbReference type="Gene3D" id="3.40.50.300">
    <property type="entry name" value="P-loop containing nucleotide triphosphate hydrolases"/>
    <property type="match status" value="1"/>
</dbReference>
<feature type="repeat" description="ANK" evidence="13">
    <location>
        <begin position="78"/>
        <end position="110"/>
    </location>
</feature>
<evidence type="ECO:0000259" key="17">
    <source>
        <dbReference type="PROSITE" id="PS51424"/>
    </source>
</evidence>
<organism evidence="18">
    <name type="scientific">Triatoma infestans</name>
    <name type="common">Assassin bug</name>
    <dbReference type="NCBI Taxonomy" id="30076"/>
    <lineage>
        <taxon>Eukaryota</taxon>
        <taxon>Metazoa</taxon>
        <taxon>Ecdysozoa</taxon>
        <taxon>Arthropoda</taxon>
        <taxon>Hexapoda</taxon>
        <taxon>Insecta</taxon>
        <taxon>Pterygota</taxon>
        <taxon>Neoptera</taxon>
        <taxon>Paraneoptera</taxon>
        <taxon>Hemiptera</taxon>
        <taxon>Heteroptera</taxon>
        <taxon>Panheteroptera</taxon>
        <taxon>Cimicomorpha</taxon>
        <taxon>Reduviidae</taxon>
        <taxon>Triatominae</taxon>
        <taxon>Triatoma</taxon>
    </lineage>
</organism>
<dbReference type="PROSITE" id="PS00107">
    <property type="entry name" value="PROTEIN_KINASE_ATP"/>
    <property type="match status" value="1"/>
</dbReference>
<keyword evidence="6" id="KW-0677">Repeat</keyword>
<keyword evidence="10 13" id="KW-0040">ANK repeat</keyword>
<dbReference type="GO" id="GO:0005524">
    <property type="term" value="F:ATP binding"/>
    <property type="evidence" value="ECO:0007669"/>
    <property type="project" value="UniProtKB-UniRule"/>
</dbReference>
<evidence type="ECO:0000256" key="15">
    <source>
        <dbReference type="SAM" id="MobiDB-lite"/>
    </source>
</evidence>
<dbReference type="SMART" id="SM00369">
    <property type="entry name" value="LRR_TYP"/>
    <property type="match status" value="9"/>
</dbReference>
<comment type="catalytic activity">
    <reaction evidence="11">
        <text>L-threonyl-[protein] + ATP = O-phospho-L-threonyl-[protein] + ADP + H(+)</text>
        <dbReference type="Rhea" id="RHEA:46608"/>
        <dbReference type="Rhea" id="RHEA-COMP:11060"/>
        <dbReference type="Rhea" id="RHEA-COMP:11605"/>
        <dbReference type="ChEBI" id="CHEBI:15378"/>
        <dbReference type="ChEBI" id="CHEBI:30013"/>
        <dbReference type="ChEBI" id="CHEBI:30616"/>
        <dbReference type="ChEBI" id="CHEBI:61977"/>
        <dbReference type="ChEBI" id="CHEBI:456216"/>
        <dbReference type="EC" id="2.7.11.1"/>
    </reaction>
</comment>
<dbReference type="PROSITE" id="PS50011">
    <property type="entry name" value="PROTEIN_KINASE_DOM"/>
    <property type="match status" value="1"/>
</dbReference>
<dbReference type="InterPro" id="IPR000719">
    <property type="entry name" value="Prot_kinase_dom"/>
</dbReference>
<dbReference type="PANTHER" id="PTHR24198">
    <property type="entry name" value="ANKYRIN REPEAT AND PROTEIN KINASE DOMAIN-CONTAINING PROTEIN"/>
    <property type="match status" value="1"/>
</dbReference>
<reference evidence="18" key="1">
    <citation type="journal article" date="2014" name="PLoS Negl. Trop. Dis.">
        <title>An updated insight into the Sialotranscriptome of Triatoma infestans: developmental stage and geographic variations.</title>
        <authorList>
            <person name="Schwarz A."/>
            <person name="Medrano-Mercado N."/>
            <person name="Schaub G.A."/>
            <person name="Struchiner C.J."/>
            <person name="Bargues M.D."/>
            <person name="Levy M.Z."/>
            <person name="Ribeiro J.M."/>
        </authorList>
    </citation>
    <scope>NUCLEOTIDE SEQUENCE</scope>
    <source>
        <strain evidence="18">Chile</strain>
        <tissue evidence="18">Salivary glands</tissue>
    </source>
</reference>
<dbReference type="SMART" id="SM00220">
    <property type="entry name" value="S_TKc"/>
    <property type="match status" value="1"/>
</dbReference>
<feature type="non-terminal residue" evidence="18">
    <location>
        <position position="1"/>
    </location>
</feature>
<dbReference type="PRINTS" id="PR00449">
    <property type="entry name" value="RASTRNSFRMNG"/>
</dbReference>
<dbReference type="InterPro" id="IPR027417">
    <property type="entry name" value="P-loop_NTPase"/>
</dbReference>
<evidence type="ECO:0000256" key="6">
    <source>
        <dbReference type="ARBA" id="ARBA00022737"/>
    </source>
</evidence>
<dbReference type="GO" id="GO:0009966">
    <property type="term" value="P:regulation of signal transduction"/>
    <property type="evidence" value="ECO:0007669"/>
    <property type="project" value="UniProtKB-ARBA"/>
</dbReference>
<feature type="compositionally biased region" description="Polar residues" evidence="15">
    <location>
        <begin position="1667"/>
        <end position="1677"/>
    </location>
</feature>
<evidence type="ECO:0000256" key="13">
    <source>
        <dbReference type="PROSITE-ProRule" id="PRU00023"/>
    </source>
</evidence>
<evidence type="ECO:0000256" key="9">
    <source>
        <dbReference type="ARBA" id="ARBA00022840"/>
    </source>
</evidence>
<keyword evidence="7 14" id="KW-0547">Nucleotide-binding</keyword>
<dbReference type="EC" id="2.7.11.1" evidence="2"/>
<dbReference type="SMART" id="SM00248">
    <property type="entry name" value="ANK"/>
    <property type="match status" value="9"/>
</dbReference>
<dbReference type="SUPFAM" id="SSF52540">
    <property type="entry name" value="P-loop containing nucleoside triphosphate hydrolases"/>
    <property type="match status" value="1"/>
</dbReference>
<keyword evidence="5" id="KW-0808">Transferase</keyword>
<dbReference type="Pfam" id="PF13855">
    <property type="entry name" value="LRR_8"/>
    <property type="match status" value="1"/>
</dbReference>
<feature type="repeat" description="ANK" evidence="13">
    <location>
        <begin position="215"/>
        <end position="247"/>
    </location>
</feature>
<dbReference type="InterPro" id="IPR056602">
    <property type="entry name" value="Beta-prop_LRRK2"/>
</dbReference>
<protein>
    <recommendedName>
        <fullName evidence="2">non-specific serine/threonine protein kinase</fullName>
        <ecNumber evidence="2">2.7.11.1</ecNumber>
    </recommendedName>
</protein>
<proteinExistence type="evidence at transcript level"/>
<dbReference type="GO" id="GO:0004674">
    <property type="term" value="F:protein serine/threonine kinase activity"/>
    <property type="evidence" value="ECO:0007669"/>
    <property type="project" value="UniProtKB-KW"/>
</dbReference>
<feature type="compositionally biased region" description="Low complexity" evidence="15">
    <location>
        <begin position="1678"/>
        <end position="1694"/>
    </location>
</feature>
<dbReference type="SUPFAM" id="SSF50998">
    <property type="entry name" value="Quinoprotein alcohol dehydrogenase-like"/>
    <property type="match status" value="1"/>
</dbReference>
<evidence type="ECO:0000256" key="2">
    <source>
        <dbReference type="ARBA" id="ARBA00012513"/>
    </source>
</evidence>
<evidence type="ECO:0000256" key="5">
    <source>
        <dbReference type="ARBA" id="ARBA00022679"/>
    </source>
</evidence>
<dbReference type="InterPro" id="IPR020859">
    <property type="entry name" value="ROC"/>
</dbReference>
<evidence type="ECO:0000256" key="3">
    <source>
        <dbReference type="ARBA" id="ARBA00022527"/>
    </source>
</evidence>
<evidence type="ECO:0000256" key="8">
    <source>
        <dbReference type="ARBA" id="ARBA00022777"/>
    </source>
</evidence>
<dbReference type="Pfam" id="PF12796">
    <property type="entry name" value="Ank_2"/>
    <property type="match status" value="4"/>
</dbReference>
<comment type="catalytic activity">
    <reaction evidence="12">
        <text>L-seryl-[protein] + ATP = O-phospho-L-seryl-[protein] + ADP + H(+)</text>
        <dbReference type="Rhea" id="RHEA:17989"/>
        <dbReference type="Rhea" id="RHEA-COMP:9863"/>
        <dbReference type="Rhea" id="RHEA-COMP:11604"/>
        <dbReference type="ChEBI" id="CHEBI:15378"/>
        <dbReference type="ChEBI" id="CHEBI:29999"/>
        <dbReference type="ChEBI" id="CHEBI:30616"/>
        <dbReference type="ChEBI" id="CHEBI:83421"/>
        <dbReference type="ChEBI" id="CHEBI:456216"/>
        <dbReference type="EC" id="2.7.11.1"/>
    </reaction>
</comment>
<dbReference type="SUPFAM" id="SSF56112">
    <property type="entry name" value="Protein kinase-like (PK-like)"/>
    <property type="match status" value="1"/>
</dbReference>
<dbReference type="InterPro" id="IPR011047">
    <property type="entry name" value="Quinoprotein_ADH-like_sf"/>
</dbReference>
<feature type="compositionally biased region" description="Polar residues" evidence="15">
    <location>
        <begin position="1649"/>
        <end position="1658"/>
    </location>
</feature>
<dbReference type="FunFam" id="3.40.50.300:FF:001518">
    <property type="entry name" value="Leucine-rich repeat kinase, isoform C"/>
    <property type="match status" value="1"/>
</dbReference>
<evidence type="ECO:0000256" key="1">
    <source>
        <dbReference type="ARBA" id="ARBA00001946"/>
    </source>
</evidence>
<dbReference type="Gene3D" id="1.10.510.10">
    <property type="entry name" value="Transferase(Phosphotransferase) domain 1"/>
    <property type="match status" value="1"/>
</dbReference>
<evidence type="ECO:0000256" key="10">
    <source>
        <dbReference type="ARBA" id="ARBA00023043"/>
    </source>
</evidence>
<dbReference type="PROSITE" id="PS50088">
    <property type="entry name" value="ANK_REPEAT"/>
    <property type="match status" value="4"/>
</dbReference>
<dbReference type="Pfam" id="PF16095">
    <property type="entry name" value="COR-A"/>
    <property type="match status" value="1"/>
</dbReference>
<dbReference type="PROSITE" id="PS00108">
    <property type="entry name" value="PROTEIN_KINASE_ST"/>
    <property type="match status" value="1"/>
</dbReference>
<dbReference type="EMBL" id="GBBI01002997">
    <property type="protein sequence ID" value="JAC15715.1"/>
    <property type="molecule type" value="mRNA"/>
</dbReference>
<comment type="cofactor">
    <cofactor evidence="1">
        <name>Mg(2+)</name>
        <dbReference type="ChEBI" id="CHEBI:18420"/>
    </cofactor>
</comment>
<evidence type="ECO:0000256" key="11">
    <source>
        <dbReference type="ARBA" id="ARBA00047899"/>
    </source>
</evidence>
<dbReference type="SUPFAM" id="SSF52058">
    <property type="entry name" value="L domain-like"/>
    <property type="match status" value="1"/>
</dbReference>
<dbReference type="Gene3D" id="3.30.70.1390">
    <property type="entry name" value="ROC domain from the Parkinson's disease-associated leucine-rich repeat kinase 2"/>
    <property type="match status" value="1"/>
</dbReference>
<dbReference type="PROSITE" id="PS51450">
    <property type="entry name" value="LRR"/>
    <property type="match status" value="4"/>
</dbReference>
<dbReference type="InterPro" id="IPR001611">
    <property type="entry name" value="Leu-rich_rpt"/>
</dbReference>
<dbReference type="InterPro" id="IPR002110">
    <property type="entry name" value="Ankyrin_rpt"/>
</dbReference>
<sequence>TPEEEDFNGRLLHQSALWDNAELLEDLLRGDQLSNMNSQDSWGRTPLHAAATTENSTCLRILLQAGADPNIPSGPRGDNKTPLHVCAEHGFLNNIILLVQNGADLMAKDANGLTALDIAEKSEHTECMNILKKAAEAKESLRQSSHRTLRDACTNGDIVLVKSIINELGCDASTVLNIQPNGLNSLLFIACEGGKKEIVKILLESGADGRIHQITKHSPLHIATVKGRKDIVELLLKKFPELVQQSTVEKWLPLHAACINGHVTIMETLLKFQYPLHLMTTYVQGDWEYELPFDVNYKDVTGQTPIYLACLLGNQKMVETMLRFKVKATRIKVEDEKEKEEKNNIGTRRRISDGIQVLMTRLSLGTKQETNERLVSPWHLDVLCNTDQETALHVAVRNNHCDIAALLLGSGANPNIQSQNDCVCLVEACKQRNIAMVDLLLRHNAHDHESKALTVAINNKDDILIAKLLSIKAHSDPEYNINKKAMSEAVTKGLTFTSLLANTPVMVNWHGSSAQVPYIRYQWLIGAALHVNPKMKLNPKSQDIVLYAITRLDISNNSLTWIPPIVFQLQSLKILNMAQNKIERLPVTEDFDDIVKSKVSLQFKGYTAPVLEELYLQDNRLDSLPIEIFSLPSLTILDVSNNKLSSLPYQMWKSPKLRELNVAFNLLRELPTIQNSDDISECASVCSFESSKSADTDVGTPQDIPFTFQNSDQEVYLQQYELQHTNLWSKNVEVTEHAVLNEDDIDSQLCQITSLNLAHNQFSSVPPILPCLAVNLTRLNLSYNRLRSMSHITSYPATIKQLELSGNQICCWMSLPQIDCLDPMEQAAISCYAPNHTSKPNKMAPGRNRSFRSTILNSLCSHRRHLRLDNLRTLILADNAISRIQITTDDDGLSTSESDEHDSDWDLLGAASTSKTKLMFPNLSMLDLSNNLLKDIPSVIHELNSLSVLNVSGNSELCDLPPQMGLLSRLWNLNMRGCNLQEPLKTMIESKKYKTMDVIGYLKSVLEDAKPYARMKLMIVGVQGIGKTSLLEQLRNEGHKKKPVEHWAKRMGNKSINVKTCKGTNMSTVGVDIGDWTYEKKIRGQSSYGPVTFRTWDFGGQREYYATHQYFLSKRSLYLVVWKIPDGAKGISEILQWLVNIQARAPNSPVLIVGTHYDTMQENYPLSRAEDLQQLIRHRFINVVDAEKCGLPRVIDTIEVSCKTRHNIKILCNLIYDTVFSLRTAGSKTLLLQQCVPASYLMLEDVIGQIVAERRQMKQDPVLTTEQYRSLVASFNTNLRDAAELHQATLFLHENGVLLHYEDSTLKDLYFLDPQWLCDMLAHVVTIREINPFARNGVMRLEDLKHVFKSSNLGDVDTKGYIVHLLNKFEVALTWDNRTLLIPSLLPTEDDIYTPSVRVKIPVRSRAWAVRNKKSTTSLSASSSSISSIVQDDHQQENELSSRNDPEVAIRRLLLLSYIPSGFWSRLITRLLADDTIIQIVREFFIVPKEVAQDAKLVKLLDVRAEWSLWQTGMELRYADTVLFSMKEIIHSNNNSIDYQNLRLQLKQDGNWTDVNLISVSLLELYLPLDTLVIKRPVVEQGSDSVIGYQAIVLEPSPQKAAHLLALATDHIDILLEDWYPTLGTRFVHTSEGKLLVTRIVPCPTCLSHSSPQPSAVDNHSKKSEQSDNVELNRTQESSTSDGDSGVSDSPSSSRIASEEGIIPKILNRNPQYSWMVEECILAAIEKKIIRCPIHGEISLAHVAPDTLFLDVGEQYLISSNSVTRGKLLGRGAFGFVFQGTCMSKTTGTKLSVAIKAIQPVPPPAGATNSAVIAYKNAQVKWERDPIQHASKAYSTARQELGILLTVRHPNIVPLIGICIDPLCLILGLAPMGALHTILRNYRRCAATLHPNTIQSIILQVAKALEYLHQQHIIYRDLKSENVLVWSLPAPFQDYLEVTSHIKLADYGISRLTLPSGTKGFGGTEGFMAPEIMKYNGEEEYTEKVDCFSFGMFIYELVTLHQPFESHESVKECILEGGRPNLTQRETHWPSCILDLMVLCWSHQPCDRPTASQIVSISSAPEFTHLYDVVSLNHSSTILASVSTPLFINSEYSCHGVWLGCTNGMVYQLLTSEQNWLQYSGLAQQPIANLHLGAITTPTAAAIVHDTIWIGDESSHIYAYSLDEMKRLWWYSMVEGDEKSPVLRLLWLQPLNRVAVALGCGRIFLVTDTSPTTSCMAEGSFVLTELGSATLLHDITAIFSQNCKSCELWCGEGNGAISVYTMEDNIVTNYETLNHYNPMIANVDVVQLVSANDEQQKYIWTYVYPGCVVYQWDGESKTILHKLDCSKLVPCSESLKSISIDEHLSPGRCQVTSLCVVDKELYIGTTWGCMVVAETWSLRPITVFRPYEGELSAIISLPASKPPTIATFGRGYRALIARYKEVPSYIDNQHVYPILWSTQSWVHV</sequence>
<dbReference type="GO" id="GO:0005525">
    <property type="term" value="F:GTP binding"/>
    <property type="evidence" value="ECO:0007669"/>
    <property type="project" value="UniProtKB-KW"/>
</dbReference>
<dbReference type="PANTHER" id="PTHR24198:SF169">
    <property type="entry name" value="NON-SPECIFIC SERINE_THREONINE PROTEIN KINASE"/>
    <property type="match status" value="1"/>
</dbReference>
<evidence type="ECO:0000313" key="18">
    <source>
        <dbReference type="EMBL" id="JAC15715.1"/>
    </source>
</evidence>
<dbReference type="Pfam" id="PF00069">
    <property type="entry name" value="Pkinase"/>
    <property type="match status" value="1"/>
</dbReference>
<evidence type="ECO:0000256" key="12">
    <source>
        <dbReference type="ARBA" id="ARBA00048679"/>
    </source>
</evidence>
<keyword evidence="9 14" id="KW-0067">ATP-binding</keyword>
<dbReference type="Pfam" id="PF08477">
    <property type="entry name" value="Roc"/>
    <property type="match status" value="1"/>
</dbReference>
<dbReference type="InterPro" id="IPR032171">
    <property type="entry name" value="COR-A"/>
</dbReference>
<feature type="binding site" evidence="14">
    <location>
        <position position="1796"/>
    </location>
    <ligand>
        <name>ATP</name>
        <dbReference type="ChEBI" id="CHEBI:30616"/>
    </ligand>
</feature>
<dbReference type="InterPro" id="IPR017441">
    <property type="entry name" value="Protein_kinase_ATP_BS"/>
</dbReference>
<feature type="domain" description="Protein kinase" evidence="16">
    <location>
        <begin position="1763"/>
        <end position="2063"/>
    </location>
</feature>
<dbReference type="FunFam" id="1.10.510.10:FF:001242">
    <property type="entry name" value="Leucine-rich repeat serine/threonine-protein kinase 1"/>
    <property type="match status" value="1"/>
</dbReference>
<feature type="domain" description="Roc" evidence="17">
    <location>
        <begin position="1008"/>
        <end position="1222"/>
    </location>
</feature>
<keyword evidence="4" id="KW-0433">Leucine-rich repeat</keyword>
<evidence type="ECO:0000256" key="14">
    <source>
        <dbReference type="PROSITE-ProRule" id="PRU10141"/>
    </source>
</evidence>
<dbReference type="PROSITE" id="PS50297">
    <property type="entry name" value="ANK_REP_REGION"/>
    <property type="match status" value="4"/>
</dbReference>
<keyword evidence="3" id="KW-0723">Serine/threonine-protein kinase</keyword>
<dbReference type="InterPro" id="IPR003591">
    <property type="entry name" value="Leu-rich_rpt_typical-subtyp"/>
</dbReference>
<dbReference type="InterPro" id="IPR036770">
    <property type="entry name" value="Ankyrin_rpt-contain_sf"/>
</dbReference>
<keyword evidence="8 18" id="KW-0418">Kinase</keyword>
<feature type="repeat" description="ANK" evidence="13">
    <location>
        <begin position="42"/>
        <end position="74"/>
    </location>
</feature>
<evidence type="ECO:0000259" key="16">
    <source>
        <dbReference type="PROSITE" id="PS50011"/>
    </source>
</evidence>
<feature type="repeat" description="ANK" evidence="13">
    <location>
        <begin position="387"/>
        <end position="419"/>
    </location>
</feature>
<evidence type="ECO:0000256" key="4">
    <source>
        <dbReference type="ARBA" id="ARBA00022614"/>
    </source>
</evidence>
<dbReference type="GO" id="GO:0005737">
    <property type="term" value="C:cytoplasm"/>
    <property type="evidence" value="ECO:0007669"/>
    <property type="project" value="UniProtKB-ARBA"/>
</dbReference>
<dbReference type="InterPro" id="IPR008271">
    <property type="entry name" value="Ser/Thr_kinase_AS"/>
</dbReference>
<evidence type="ECO:0000256" key="7">
    <source>
        <dbReference type="ARBA" id="ARBA00022741"/>
    </source>
</evidence>
<dbReference type="InterPro" id="IPR032675">
    <property type="entry name" value="LRR_dom_sf"/>
</dbReference>
<dbReference type="SUPFAM" id="SSF48403">
    <property type="entry name" value="Ankyrin repeat"/>
    <property type="match status" value="2"/>
</dbReference>
<dbReference type="SMART" id="SM00364">
    <property type="entry name" value="LRR_BAC"/>
    <property type="match status" value="9"/>
</dbReference>
<dbReference type="InterPro" id="IPR011009">
    <property type="entry name" value="Kinase-like_dom_sf"/>
</dbReference>
<feature type="region of interest" description="Disordered" evidence="15">
    <location>
        <begin position="1649"/>
        <end position="1696"/>
    </location>
</feature>
<dbReference type="Gene3D" id="1.25.40.20">
    <property type="entry name" value="Ankyrin repeat-containing domain"/>
    <property type="match status" value="3"/>
</dbReference>
<dbReference type="Gene3D" id="3.80.10.10">
    <property type="entry name" value="Ribonuclease Inhibitor"/>
    <property type="match status" value="3"/>
</dbReference>
<dbReference type="Pfam" id="PF23748">
    <property type="entry name" value="Beta-prop_LRRK2"/>
    <property type="match status" value="1"/>
</dbReference>
<dbReference type="PROSITE" id="PS51424">
    <property type="entry name" value="ROC"/>
    <property type="match status" value="1"/>
</dbReference>
<accession>A0A023F2Y8</accession>
<name>A0A023F2Y8_TRIIF</name>